<name>A0AAN8RVI2_POLSC</name>
<accession>A0AAN8RVI2</accession>
<dbReference type="Proteomes" id="UP001372834">
    <property type="component" value="Unassembled WGS sequence"/>
</dbReference>
<gene>
    <name evidence="2" type="ORF">RUM43_006583</name>
</gene>
<protein>
    <submittedName>
        <fullName evidence="2">Uncharacterized protein</fullName>
    </submittedName>
</protein>
<evidence type="ECO:0000256" key="1">
    <source>
        <dbReference type="SAM" id="MobiDB-lite"/>
    </source>
</evidence>
<feature type="region of interest" description="Disordered" evidence="1">
    <location>
        <begin position="123"/>
        <end position="157"/>
    </location>
</feature>
<feature type="region of interest" description="Disordered" evidence="1">
    <location>
        <begin position="75"/>
        <end position="94"/>
    </location>
</feature>
<evidence type="ECO:0000313" key="2">
    <source>
        <dbReference type="EMBL" id="KAK6626276.1"/>
    </source>
</evidence>
<reference evidence="2 3" key="1">
    <citation type="submission" date="2023-10" db="EMBL/GenBank/DDBJ databases">
        <title>Genomes of two closely related lineages of the louse Polyplax serrata with different host specificities.</title>
        <authorList>
            <person name="Martinu J."/>
            <person name="Tarabai H."/>
            <person name="Stefka J."/>
            <person name="Hypsa V."/>
        </authorList>
    </citation>
    <scope>NUCLEOTIDE SEQUENCE [LARGE SCALE GENOMIC DNA]</scope>
    <source>
        <strain evidence="2">HR10_N</strain>
    </source>
</reference>
<comment type="caution">
    <text evidence="2">The sequence shown here is derived from an EMBL/GenBank/DDBJ whole genome shotgun (WGS) entry which is preliminary data.</text>
</comment>
<dbReference type="EMBL" id="JAWJWE010000037">
    <property type="protein sequence ID" value="KAK6626276.1"/>
    <property type="molecule type" value="Genomic_DNA"/>
</dbReference>
<evidence type="ECO:0000313" key="3">
    <source>
        <dbReference type="Proteomes" id="UP001372834"/>
    </source>
</evidence>
<proteinExistence type="predicted"/>
<dbReference type="AlphaFoldDB" id="A0AAN8RVI2"/>
<organism evidence="2 3">
    <name type="scientific">Polyplax serrata</name>
    <name type="common">Common mouse louse</name>
    <dbReference type="NCBI Taxonomy" id="468196"/>
    <lineage>
        <taxon>Eukaryota</taxon>
        <taxon>Metazoa</taxon>
        <taxon>Ecdysozoa</taxon>
        <taxon>Arthropoda</taxon>
        <taxon>Hexapoda</taxon>
        <taxon>Insecta</taxon>
        <taxon>Pterygota</taxon>
        <taxon>Neoptera</taxon>
        <taxon>Paraneoptera</taxon>
        <taxon>Psocodea</taxon>
        <taxon>Troctomorpha</taxon>
        <taxon>Phthiraptera</taxon>
        <taxon>Anoplura</taxon>
        <taxon>Polyplacidae</taxon>
        <taxon>Polyplax</taxon>
    </lineage>
</organism>
<sequence length="176" mass="20290">MTSRVEPRHVLLGKQWNAEEAPNDSRRTLRGAKRTRWKTSLLCHQTPVNPLPRELLARGHVLLCLARVYRLTVRPGPSSSGQCRGPRHLPEGGFPGKSTLQMDVQNIKHNYFCEEQKIKKKQLEPQRRRVTQIDMEKCKYNPQERTKRERERERENTKILISSQAIGTGTTLTATA</sequence>
<feature type="compositionally biased region" description="Basic and acidic residues" evidence="1">
    <location>
        <begin position="134"/>
        <end position="157"/>
    </location>
</feature>